<evidence type="ECO:0000256" key="1">
    <source>
        <dbReference type="ARBA" id="ARBA00004141"/>
    </source>
</evidence>
<dbReference type="GeneID" id="101862247"/>
<evidence type="ECO:0000256" key="4">
    <source>
        <dbReference type="ARBA" id="ARBA00023136"/>
    </source>
</evidence>
<protein>
    <submittedName>
        <fullName evidence="8">Uncharacterized protein LOC101862247</fullName>
    </submittedName>
</protein>
<name>A0ABM1AG14_APLCA</name>
<feature type="transmembrane region" description="Helical" evidence="6">
    <location>
        <begin position="77"/>
        <end position="95"/>
    </location>
</feature>
<keyword evidence="7" id="KW-1185">Reference proteome</keyword>
<evidence type="ECO:0000313" key="7">
    <source>
        <dbReference type="Proteomes" id="UP000694888"/>
    </source>
</evidence>
<sequence>MKWSYRSTLYKVALVFMYFIFLVFVLAFAVPTWYGPSSGSFAGLWLECIPASDDVDFDDCTTLKFEDSPDWMNGVRGVWAGGVFFYLLAVLVSFMENYCCSDKNKDHGVSCCFALLAGLCGAAGVILVAIKTADNDLLNHYRWGFFLACISSGLTIILAIMLFITRELTVINEKARQSRTADYVFAQKPYYPDYTNQGFQRDDMPLANGVTYHHSPHPYSSYRGGEQPPQTHPSAPYPGNSLQHSRGQAVGYNGGVGGGSGYQPFGYDMQRPSQRHSMAESADLSNGFTTELIHAEHSLSRTNHRGGDYGRTQDFAPRQQDYYMNGRY</sequence>
<feature type="transmembrane region" description="Helical" evidence="6">
    <location>
        <begin position="12"/>
        <end position="34"/>
    </location>
</feature>
<gene>
    <name evidence="8" type="primary">LOC101862247</name>
</gene>
<feature type="transmembrane region" description="Helical" evidence="6">
    <location>
        <begin position="107"/>
        <end position="130"/>
    </location>
</feature>
<feature type="region of interest" description="Disordered" evidence="5">
    <location>
        <begin position="215"/>
        <end position="245"/>
    </location>
</feature>
<evidence type="ECO:0000256" key="3">
    <source>
        <dbReference type="ARBA" id="ARBA00022989"/>
    </source>
</evidence>
<evidence type="ECO:0000256" key="6">
    <source>
        <dbReference type="SAM" id="Phobius"/>
    </source>
</evidence>
<proteinExistence type="predicted"/>
<organism evidence="7 8">
    <name type="scientific">Aplysia californica</name>
    <name type="common">California sea hare</name>
    <dbReference type="NCBI Taxonomy" id="6500"/>
    <lineage>
        <taxon>Eukaryota</taxon>
        <taxon>Metazoa</taxon>
        <taxon>Spiralia</taxon>
        <taxon>Lophotrochozoa</taxon>
        <taxon>Mollusca</taxon>
        <taxon>Gastropoda</taxon>
        <taxon>Heterobranchia</taxon>
        <taxon>Euthyneura</taxon>
        <taxon>Tectipleura</taxon>
        <taxon>Aplysiida</taxon>
        <taxon>Aplysioidea</taxon>
        <taxon>Aplysiidae</taxon>
        <taxon>Aplysia</taxon>
    </lineage>
</organism>
<dbReference type="Gene3D" id="1.20.140.150">
    <property type="match status" value="1"/>
</dbReference>
<keyword evidence="3 6" id="KW-1133">Transmembrane helix</keyword>
<dbReference type="Pfam" id="PF00822">
    <property type="entry name" value="PMP22_Claudin"/>
    <property type="match status" value="1"/>
</dbReference>
<evidence type="ECO:0000256" key="2">
    <source>
        <dbReference type="ARBA" id="ARBA00022692"/>
    </source>
</evidence>
<evidence type="ECO:0000256" key="5">
    <source>
        <dbReference type="SAM" id="MobiDB-lite"/>
    </source>
</evidence>
<keyword evidence="2 6" id="KW-0812">Transmembrane</keyword>
<accession>A0ABM1AG14</accession>
<evidence type="ECO:0000313" key="8">
    <source>
        <dbReference type="RefSeq" id="XP_012946929.1"/>
    </source>
</evidence>
<dbReference type="RefSeq" id="XP_012946929.1">
    <property type="nucleotide sequence ID" value="XM_013091475.2"/>
</dbReference>
<reference evidence="8" key="1">
    <citation type="submission" date="2025-08" db="UniProtKB">
        <authorList>
            <consortium name="RefSeq"/>
        </authorList>
    </citation>
    <scope>IDENTIFICATION</scope>
</reference>
<feature type="transmembrane region" description="Helical" evidence="6">
    <location>
        <begin position="142"/>
        <end position="164"/>
    </location>
</feature>
<dbReference type="InterPro" id="IPR004031">
    <property type="entry name" value="PMP22/EMP/MP20/Claudin"/>
</dbReference>
<comment type="subcellular location">
    <subcellularLocation>
        <location evidence="1">Membrane</location>
        <topology evidence="1">Multi-pass membrane protein</topology>
    </subcellularLocation>
</comment>
<keyword evidence="4 6" id="KW-0472">Membrane</keyword>
<dbReference type="Proteomes" id="UP000694888">
    <property type="component" value="Unplaced"/>
</dbReference>